<dbReference type="RefSeq" id="WP_301244041.1">
    <property type="nucleotide sequence ID" value="NZ_JAROCD010000001.1"/>
</dbReference>
<evidence type="ECO:0000313" key="1">
    <source>
        <dbReference type="EMBL" id="MDN4600049.1"/>
    </source>
</evidence>
<reference evidence="1" key="1">
    <citation type="submission" date="2023-03" db="EMBL/GenBank/DDBJ databases">
        <title>MT1 and MT2 Draft Genomes of Novel Species.</title>
        <authorList>
            <person name="Venkateswaran K."/>
        </authorList>
    </citation>
    <scope>NUCLEOTIDE SEQUENCE</scope>
    <source>
        <strain evidence="1">F6_3S_P_1C</strain>
    </source>
</reference>
<keyword evidence="2" id="KW-1185">Reference proteome</keyword>
<name>A0ABT8J4P6_9BACL</name>
<comment type="caution">
    <text evidence="1">The sequence shown here is derived from an EMBL/GenBank/DDBJ whole genome shotgun (WGS) entry which is preliminary data.</text>
</comment>
<protein>
    <submittedName>
        <fullName evidence="1">Uncharacterized protein</fullName>
    </submittedName>
</protein>
<sequence>MEEQRLREIIREELIAHDERTKSEVITIRVNDQMKGTMLGIMKNMNWSGTSEN</sequence>
<proteinExistence type="predicted"/>
<accession>A0ABT8J4P6</accession>
<dbReference type="EMBL" id="JAROCD010000001">
    <property type="protein sequence ID" value="MDN4600049.1"/>
    <property type="molecule type" value="Genomic_DNA"/>
</dbReference>
<dbReference type="Proteomes" id="UP001174205">
    <property type="component" value="Unassembled WGS sequence"/>
</dbReference>
<gene>
    <name evidence="1" type="ORF">P5G61_02325</name>
</gene>
<evidence type="ECO:0000313" key="2">
    <source>
        <dbReference type="Proteomes" id="UP001174205"/>
    </source>
</evidence>
<organism evidence="1 2">
    <name type="scientific">Paenibacillus vandeheii</name>
    <dbReference type="NCBI Taxonomy" id="3035917"/>
    <lineage>
        <taxon>Bacteria</taxon>
        <taxon>Bacillati</taxon>
        <taxon>Bacillota</taxon>
        <taxon>Bacilli</taxon>
        <taxon>Bacillales</taxon>
        <taxon>Paenibacillaceae</taxon>
        <taxon>Paenibacillus</taxon>
    </lineage>
</organism>